<dbReference type="PANTHER" id="PTHR30386">
    <property type="entry name" value="MEMBRANE FUSION SUBUNIT OF EMRAB-TOLC MULTIDRUG EFFLUX PUMP"/>
    <property type="match status" value="1"/>
</dbReference>
<keyword evidence="10" id="KW-0175">Coiled coil</keyword>
<dbReference type="NCBIfam" id="TIGR01843">
    <property type="entry name" value="type_I_hlyD"/>
    <property type="match status" value="1"/>
</dbReference>
<gene>
    <name evidence="13" type="ORF">ACFOD9_10285</name>
</gene>
<keyword evidence="4 9" id="KW-1003">Cell membrane</keyword>
<evidence type="ECO:0000256" key="3">
    <source>
        <dbReference type="ARBA" id="ARBA00022448"/>
    </source>
</evidence>
<dbReference type="PANTHER" id="PTHR30386:SF17">
    <property type="entry name" value="ALKALINE PROTEASE SECRETION PROTEIN APRE"/>
    <property type="match status" value="1"/>
</dbReference>
<keyword evidence="5 9" id="KW-0997">Cell inner membrane</keyword>
<proteinExistence type="inferred from homology"/>
<dbReference type="InterPro" id="IPR010129">
    <property type="entry name" value="T1SS_HlyD"/>
</dbReference>
<dbReference type="Gene3D" id="2.40.50.100">
    <property type="match status" value="2"/>
</dbReference>
<dbReference type="PROSITE" id="PS00543">
    <property type="entry name" value="HLYD_FAMILY"/>
    <property type="match status" value="1"/>
</dbReference>
<dbReference type="Pfam" id="PF26002">
    <property type="entry name" value="Beta-barrel_AprE"/>
    <property type="match status" value="1"/>
</dbReference>
<dbReference type="Gene3D" id="2.40.30.170">
    <property type="match status" value="1"/>
</dbReference>
<comment type="subcellular location">
    <subcellularLocation>
        <location evidence="1 9">Cell inner membrane</location>
        <topology evidence="1 9">Single-pass membrane protein</topology>
    </subcellularLocation>
</comment>
<evidence type="ECO:0000259" key="11">
    <source>
        <dbReference type="Pfam" id="PF25994"/>
    </source>
</evidence>
<feature type="domain" description="AprE-like beta-barrel" evidence="12">
    <location>
        <begin position="335"/>
        <end position="424"/>
    </location>
</feature>
<feature type="transmembrane region" description="Helical" evidence="9">
    <location>
        <begin position="35"/>
        <end position="60"/>
    </location>
</feature>
<dbReference type="InterPro" id="IPR058781">
    <property type="entry name" value="HH_AprE-like"/>
</dbReference>
<dbReference type="InterPro" id="IPR050739">
    <property type="entry name" value="MFP"/>
</dbReference>
<dbReference type="Proteomes" id="UP001595604">
    <property type="component" value="Unassembled WGS sequence"/>
</dbReference>
<accession>A0ABV7ISS3</accession>
<evidence type="ECO:0000256" key="10">
    <source>
        <dbReference type="SAM" id="Coils"/>
    </source>
</evidence>
<dbReference type="EMBL" id="JBHRTQ010000008">
    <property type="protein sequence ID" value="MFC3174640.1"/>
    <property type="molecule type" value="Genomic_DNA"/>
</dbReference>
<evidence type="ECO:0000256" key="5">
    <source>
        <dbReference type="ARBA" id="ARBA00022519"/>
    </source>
</evidence>
<dbReference type="PRINTS" id="PR01490">
    <property type="entry name" value="RTXTOXIND"/>
</dbReference>
<evidence type="ECO:0000256" key="7">
    <source>
        <dbReference type="ARBA" id="ARBA00022989"/>
    </source>
</evidence>
<reference evidence="14" key="1">
    <citation type="journal article" date="2019" name="Int. J. Syst. Evol. Microbiol.">
        <title>The Global Catalogue of Microorganisms (GCM) 10K type strain sequencing project: providing services to taxonomists for standard genome sequencing and annotation.</title>
        <authorList>
            <consortium name="The Broad Institute Genomics Platform"/>
            <consortium name="The Broad Institute Genome Sequencing Center for Infectious Disease"/>
            <person name="Wu L."/>
            <person name="Ma J."/>
        </authorList>
    </citation>
    <scope>NUCLEOTIDE SEQUENCE [LARGE SCALE GENOMIC DNA]</scope>
    <source>
        <strain evidence="14">KCTC 42984</strain>
    </source>
</reference>
<dbReference type="InterPro" id="IPR006144">
    <property type="entry name" value="Secretion_HlyD_CS"/>
</dbReference>
<dbReference type="Pfam" id="PF25994">
    <property type="entry name" value="HH_AprE"/>
    <property type="match status" value="1"/>
</dbReference>
<protein>
    <recommendedName>
        <fullName evidence="9">Membrane fusion protein (MFP) family protein</fullName>
    </recommendedName>
</protein>
<evidence type="ECO:0000256" key="8">
    <source>
        <dbReference type="ARBA" id="ARBA00023136"/>
    </source>
</evidence>
<evidence type="ECO:0000313" key="14">
    <source>
        <dbReference type="Proteomes" id="UP001595604"/>
    </source>
</evidence>
<dbReference type="InterPro" id="IPR058982">
    <property type="entry name" value="Beta-barrel_AprE"/>
</dbReference>
<keyword evidence="8 9" id="KW-0472">Membrane</keyword>
<evidence type="ECO:0000256" key="4">
    <source>
        <dbReference type="ARBA" id="ARBA00022475"/>
    </source>
</evidence>
<name>A0ABV7ISS3_9SPHN</name>
<evidence type="ECO:0000313" key="13">
    <source>
        <dbReference type="EMBL" id="MFC3174640.1"/>
    </source>
</evidence>
<evidence type="ECO:0000259" key="12">
    <source>
        <dbReference type="Pfam" id="PF26002"/>
    </source>
</evidence>
<evidence type="ECO:0000256" key="9">
    <source>
        <dbReference type="RuleBase" id="RU365093"/>
    </source>
</evidence>
<comment type="similarity">
    <text evidence="2 9">Belongs to the membrane fusion protein (MFP) (TC 8.A.1) family.</text>
</comment>
<sequence length="447" mass="48393">MNAPLSSALIPQVPEPWEQPASPAATAAQRRPLQVLAGACAVLLLLAVVVPIGGAVIGAGSVGVESRVKRIAHPTGGVIAAIMVVNGQHVKAGQLLMRLDDRVTGADATYSNLSVEQLLAQRARLEAERLGAPAIAFPPELTASTSPSAARAMQDEQRLFAIHRSEEGQLRAQLSARIVQFNQQIAGYHSQIAALQRQSALIEPERRSVQDLWNKQLVTISRLNELERTAADFQGNIGALQAQIASTRARITEAQEQAIQLSETRRSQAGTELGQTTLALNQQQTRSIAATDQQNRSEIRAPYSGTVEKIAFSAVGDVVKPAEPIMEIVPDADRMVVEAAVTTDDIDQVRKGQSARIRFASFNRAATPEIDGTVTYVATDRTDVQPGQGRPYYTVRIAVDQDRVRREGLALRSGMPAEVYIQTGNRSLMSYILKPLADQFARAFRDS</sequence>
<keyword evidence="7 9" id="KW-1133">Transmembrane helix</keyword>
<keyword evidence="6 9" id="KW-0812">Transmembrane</keyword>
<evidence type="ECO:0000256" key="6">
    <source>
        <dbReference type="ARBA" id="ARBA00022692"/>
    </source>
</evidence>
<keyword evidence="3 9" id="KW-0813">Transport</keyword>
<evidence type="ECO:0000256" key="1">
    <source>
        <dbReference type="ARBA" id="ARBA00004377"/>
    </source>
</evidence>
<feature type="domain" description="AprE-like long alpha-helical hairpin" evidence="11">
    <location>
        <begin position="115"/>
        <end position="293"/>
    </location>
</feature>
<dbReference type="RefSeq" id="WP_379510024.1">
    <property type="nucleotide sequence ID" value="NZ_JBHRTQ010000008.1"/>
</dbReference>
<evidence type="ECO:0000256" key="2">
    <source>
        <dbReference type="ARBA" id="ARBA00009477"/>
    </source>
</evidence>
<organism evidence="13 14">
    <name type="scientific">Novosphingobium bradum</name>
    <dbReference type="NCBI Taxonomy" id="1737444"/>
    <lineage>
        <taxon>Bacteria</taxon>
        <taxon>Pseudomonadati</taxon>
        <taxon>Pseudomonadota</taxon>
        <taxon>Alphaproteobacteria</taxon>
        <taxon>Sphingomonadales</taxon>
        <taxon>Sphingomonadaceae</taxon>
        <taxon>Novosphingobium</taxon>
    </lineage>
</organism>
<keyword evidence="14" id="KW-1185">Reference proteome</keyword>
<comment type="caution">
    <text evidence="13">The sequence shown here is derived from an EMBL/GenBank/DDBJ whole genome shotgun (WGS) entry which is preliminary data.</text>
</comment>
<feature type="coiled-coil region" evidence="10">
    <location>
        <begin position="223"/>
        <end position="264"/>
    </location>
</feature>